<proteinExistence type="predicted"/>
<dbReference type="Proteomes" id="UP000241560">
    <property type="component" value="Segment"/>
</dbReference>
<sequence>MVSEKRYGVTKMIKTYIKTATIKAERFDGSNEMREKYHIAIGSGWVAPYRINTLEGWVGVQINSWIATGVNGEHWTITDDVFKKSYAELPVIPKNVANYLTDCKRANTTIGTSLSGNIVLFGHARSHDMIHDILSWLCPSDNQDLFARAWLDGYQVEEDK</sequence>
<dbReference type="KEGG" id="vg:54986238"/>
<evidence type="ECO:0000313" key="1">
    <source>
        <dbReference type="EMBL" id="ATW59431.1"/>
    </source>
</evidence>
<name>A0A2H4PB22_9CAUD</name>
<organism evidence="1 2">
    <name type="scientific">Lactobacillus phage Lenus</name>
    <dbReference type="NCBI Taxonomy" id="2053682"/>
    <lineage>
        <taxon>Viruses</taxon>
        <taxon>Duplodnaviria</taxon>
        <taxon>Heunggongvirae</taxon>
        <taxon>Uroviricota</taxon>
        <taxon>Caudoviricetes</taxon>
        <taxon>Tybeckvirinae</taxon>
        <taxon>Lenusvirus</taxon>
        <taxon>Lenusvirus lenus</taxon>
    </lineage>
</organism>
<protein>
    <recommendedName>
        <fullName evidence="3">DUF1642 domain-containing protein</fullName>
    </recommendedName>
</protein>
<accession>A0A2H4PB22</accession>
<evidence type="ECO:0000313" key="2">
    <source>
        <dbReference type="Proteomes" id="UP000241560"/>
    </source>
</evidence>
<keyword evidence="2" id="KW-1185">Reference proteome</keyword>
<evidence type="ECO:0008006" key="3">
    <source>
        <dbReference type="Google" id="ProtNLM"/>
    </source>
</evidence>
<dbReference type="RefSeq" id="YP_009795861.1">
    <property type="nucleotide sequence ID" value="NC_047897.1"/>
</dbReference>
<reference evidence="1 2" key="1">
    <citation type="submission" date="2017-10" db="EMBL/GenBank/DDBJ databases">
        <title>Isolation and characterisation of Lactobacillus bacteriophages that infect wine-derived L. plantarum strains.</title>
        <authorList>
            <person name="Kyrkou I."/>
            <person name="Hestbjerg Hansen L."/>
        </authorList>
    </citation>
    <scope>NUCLEOTIDE SEQUENCE [LARGE SCALE GENOMIC DNA]</scope>
</reference>
<dbReference type="EMBL" id="MG252693">
    <property type="protein sequence ID" value="ATW59431.1"/>
    <property type="molecule type" value="Genomic_DNA"/>
</dbReference>
<dbReference type="Pfam" id="PF07852">
    <property type="entry name" value="DUF1642"/>
    <property type="match status" value="1"/>
</dbReference>
<dbReference type="GeneID" id="54986238"/>
<dbReference type="InterPro" id="IPR012865">
    <property type="entry name" value="DUF1642"/>
</dbReference>